<dbReference type="PANTHER" id="PTHR34039">
    <property type="entry name" value="UPF0102 PROTEIN YRAN"/>
    <property type="match status" value="1"/>
</dbReference>
<dbReference type="HAMAP" id="MF_00048">
    <property type="entry name" value="UPF0102"/>
    <property type="match status" value="1"/>
</dbReference>
<name>A0A1G2A697_9BACT</name>
<evidence type="ECO:0000256" key="1">
    <source>
        <dbReference type="ARBA" id="ARBA00006738"/>
    </source>
</evidence>
<comment type="caution">
    <text evidence="3">The sequence shown here is derived from an EMBL/GenBank/DDBJ whole genome shotgun (WGS) entry which is preliminary data.</text>
</comment>
<evidence type="ECO:0000256" key="2">
    <source>
        <dbReference type="HAMAP-Rule" id="MF_00048"/>
    </source>
</evidence>
<sequence length="126" mass="14579">MINYNKKFGAYGEELASKFLLKRGYTIIQKNFSSKYGEVDLIAIHPGEPDTICCIEVKTRTTDEFGAPEEAITRDKIKKLHDTACSYFFQNRIEKKIFRLDVIAITINTYAKRARIKHLKAIGEEW</sequence>
<gene>
    <name evidence="3" type="ORF">A3H61_03710</name>
</gene>
<dbReference type="Proteomes" id="UP000178315">
    <property type="component" value="Unassembled WGS sequence"/>
</dbReference>
<proteinExistence type="inferred from homology"/>
<accession>A0A1G2A697</accession>
<dbReference type="PANTHER" id="PTHR34039:SF1">
    <property type="entry name" value="UPF0102 PROTEIN YRAN"/>
    <property type="match status" value="1"/>
</dbReference>
<dbReference type="GO" id="GO:0003676">
    <property type="term" value="F:nucleic acid binding"/>
    <property type="evidence" value="ECO:0007669"/>
    <property type="project" value="InterPro"/>
</dbReference>
<dbReference type="InterPro" id="IPR011335">
    <property type="entry name" value="Restrct_endonuc-II-like"/>
</dbReference>
<organism evidence="3 4">
    <name type="scientific">Candidatus Jacksonbacteria bacterium RIFCSPLOWO2_02_FULL_44_20</name>
    <dbReference type="NCBI Taxonomy" id="1798460"/>
    <lineage>
        <taxon>Bacteria</taxon>
        <taxon>Candidatus Jacksoniibacteriota</taxon>
    </lineage>
</organism>
<dbReference type="InterPro" id="IPR003509">
    <property type="entry name" value="UPF0102_YraN-like"/>
</dbReference>
<dbReference type="Pfam" id="PF02021">
    <property type="entry name" value="UPF0102"/>
    <property type="match status" value="1"/>
</dbReference>
<dbReference type="EMBL" id="MHJU01000036">
    <property type="protein sequence ID" value="OGY72398.1"/>
    <property type="molecule type" value="Genomic_DNA"/>
</dbReference>
<dbReference type="Gene3D" id="3.40.1350.10">
    <property type="match status" value="1"/>
</dbReference>
<evidence type="ECO:0000313" key="4">
    <source>
        <dbReference type="Proteomes" id="UP000178315"/>
    </source>
</evidence>
<protein>
    <recommendedName>
        <fullName evidence="2">UPF0102 protein A3H61_03710</fullName>
    </recommendedName>
</protein>
<comment type="similarity">
    <text evidence="1 2">Belongs to the UPF0102 family.</text>
</comment>
<dbReference type="InterPro" id="IPR011856">
    <property type="entry name" value="tRNA_endonuc-like_dom_sf"/>
</dbReference>
<reference evidence="3 4" key="1">
    <citation type="journal article" date="2016" name="Nat. Commun.">
        <title>Thousands of microbial genomes shed light on interconnected biogeochemical processes in an aquifer system.</title>
        <authorList>
            <person name="Anantharaman K."/>
            <person name="Brown C.T."/>
            <person name="Hug L.A."/>
            <person name="Sharon I."/>
            <person name="Castelle C.J."/>
            <person name="Probst A.J."/>
            <person name="Thomas B.C."/>
            <person name="Singh A."/>
            <person name="Wilkins M.J."/>
            <person name="Karaoz U."/>
            <person name="Brodie E.L."/>
            <person name="Williams K.H."/>
            <person name="Hubbard S.S."/>
            <person name="Banfield J.F."/>
        </authorList>
    </citation>
    <scope>NUCLEOTIDE SEQUENCE [LARGE SCALE GENOMIC DNA]</scope>
</reference>
<dbReference type="CDD" id="cd20736">
    <property type="entry name" value="PoNe_Nuclease"/>
    <property type="match status" value="1"/>
</dbReference>
<evidence type="ECO:0000313" key="3">
    <source>
        <dbReference type="EMBL" id="OGY72398.1"/>
    </source>
</evidence>
<dbReference type="AlphaFoldDB" id="A0A1G2A697"/>
<dbReference type="SUPFAM" id="SSF52980">
    <property type="entry name" value="Restriction endonuclease-like"/>
    <property type="match status" value="1"/>
</dbReference>